<dbReference type="Gene3D" id="1.10.150.170">
    <property type="entry name" value="Putative methyltransferase TM0872, insert domain"/>
    <property type="match status" value="1"/>
</dbReference>
<dbReference type="Proteomes" id="UP000195514">
    <property type="component" value="Chromosome I"/>
</dbReference>
<proteinExistence type="inferred from homology"/>
<dbReference type="SUPFAM" id="SSF81799">
    <property type="entry name" value="Putative methyltransferase TM0872, insert domain"/>
    <property type="match status" value="1"/>
</dbReference>
<dbReference type="InterPro" id="IPR029063">
    <property type="entry name" value="SAM-dependent_MTases_sf"/>
</dbReference>
<dbReference type="PIRSF" id="PIRSF004486">
    <property type="entry name" value="MraW"/>
    <property type="match status" value="1"/>
</dbReference>
<organism evidence="7 8">
    <name type="scientific">Candidatus Brevifilum fermentans</name>
    <dbReference type="NCBI Taxonomy" id="1986204"/>
    <lineage>
        <taxon>Bacteria</taxon>
        <taxon>Bacillati</taxon>
        <taxon>Chloroflexota</taxon>
        <taxon>Anaerolineae</taxon>
        <taxon>Anaerolineales</taxon>
        <taxon>Anaerolineaceae</taxon>
        <taxon>Candidatus Brevifilum</taxon>
    </lineage>
</organism>
<evidence type="ECO:0000256" key="3">
    <source>
        <dbReference type="ARBA" id="ARBA00022603"/>
    </source>
</evidence>
<dbReference type="HAMAP" id="MF_01007">
    <property type="entry name" value="16SrRNA_methyltr_H"/>
    <property type="match status" value="1"/>
</dbReference>
<sequence length="322" mass="35170">MNGSNMGGNTVCSDSFPHLPVLYHQVLEALAPVSGGNYLDGTLGAGGHAEGILQISAPLGRLLGLDLDPEALAITRQRLFIYRDRVVLQQASYHLAPQILKSLGWSHLDGILLDLGVSSMQIDQPGRGFSFQKDGPLDMRFDQGEGPTAAELIHSLSQEELARILREYGEERFANRIARAIIKARPIQSTRALAAVIEATVPYYEAGLHPATRTFQALRIATNTELEKLTLALPGLVNILAPGGRIAVISFHSLEDRIVKQFFKTESSDCICPPEQPVCTCDHSASINIITRKPIRPGAQEIMENPRARSARLRVAEKIKKA</sequence>
<dbReference type="Gene3D" id="3.40.50.150">
    <property type="entry name" value="Vaccinia Virus protein VP39"/>
    <property type="match status" value="1"/>
</dbReference>
<keyword evidence="6" id="KW-0963">Cytoplasm</keyword>
<dbReference type="EMBL" id="LT859958">
    <property type="protein sequence ID" value="SMX54809.1"/>
    <property type="molecule type" value="Genomic_DNA"/>
</dbReference>
<dbReference type="InterPro" id="IPR002903">
    <property type="entry name" value="RsmH"/>
</dbReference>
<feature type="binding site" evidence="6">
    <location>
        <position position="93"/>
    </location>
    <ligand>
        <name>S-adenosyl-L-methionine</name>
        <dbReference type="ChEBI" id="CHEBI:59789"/>
    </ligand>
</feature>
<protein>
    <recommendedName>
        <fullName evidence="6">Ribosomal RNA small subunit methyltransferase H</fullName>
        <ecNumber evidence="6">2.1.1.199</ecNumber>
    </recommendedName>
    <alternativeName>
        <fullName evidence="6">16S rRNA m(4)C1402 methyltransferase</fullName>
    </alternativeName>
    <alternativeName>
        <fullName evidence="6">rRNA (cytosine-N(4)-)-methyltransferase RsmH</fullName>
    </alternativeName>
</protein>
<comment type="subcellular location">
    <subcellularLocation>
        <location evidence="6">Cytoplasm</location>
    </subcellularLocation>
</comment>
<dbReference type="EC" id="2.1.1.199" evidence="6"/>
<evidence type="ECO:0000313" key="8">
    <source>
        <dbReference type="Proteomes" id="UP000195514"/>
    </source>
</evidence>
<evidence type="ECO:0000256" key="6">
    <source>
        <dbReference type="HAMAP-Rule" id="MF_01007"/>
    </source>
</evidence>
<evidence type="ECO:0000256" key="4">
    <source>
        <dbReference type="ARBA" id="ARBA00022679"/>
    </source>
</evidence>
<keyword evidence="5 6" id="KW-0949">S-adenosyl-L-methionine</keyword>
<comment type="similarity">
    <text evidence="1 6">Belongs to the methyltransferase superfamily. RsmH family.</text>
</comment>
<feature type="binding site" evidence="6">
    <location>
        <position position="121"/>
    </location>
    <ligand>
        <name>S-adenosyl-L-methionine</name>
        <dbReference type="ChEBI" id="CHEBI:59789"/>
    </ligand>
</feature>
<dbReference type="Pfam" id="PF01795">
    <property type="entry name" value="Methyltransf_5"/>
    <property type="match status" value="1"/>
</dbReference>
<dbReference type="RefSeq" id="WP_231940978.1">
    <property type="nucleotide sequence ID" value="NZ_LT859958.1"/>
</dbReference>
<keyword evidence="8" id="KW-1185">Reference proteome</keyword>
<evidence type="ECO:0000256" key="5">
    <source>
        <dbReference type="ARBA" id="ARBA00022691"/>
    </source>
</evidence>
<dbReference type="PANTHER" id="PTHR11265">
    <property type="entry name" value="S-ADENOSYL-METHYLTRANSFERASE MRAW"/>
    <property type="match status" value="1"/>
</dbReference>
<gene>
    <name evidence="7" type="primary">mraW</name>
    <name evidence="6" type="synonym">rsmH</name>
    <name evidence="7" type="ORF">CFX1CAM_1744</name>
</gene>
<evidence type="ECO:0000313" key="7">
    <source>
        <dbReference type="EMBL" id="SMX54809.1"/>
    </source>
</evidence>
<evidence type="ECO:0000256" key="1">
    <source>
        <dbReference type="ARBA" id="ARBA00010396"/>
    </source>
</evidence>
<feature type="binding site" evidence="6">
    <location>
        <position position="66"/>
    </location>
    <ligand>
        <name>S-adenosyl-L-methionine</name>
        <dbReference type="ChEBI" id="CHEBI:59789"/>
    </ligand>
</feature>
<keyword evidence="4 6" id="KW-0808">Transferase</keyword>
<accession>A0A1Y6K892</accession>
<keyword evidence="2 6" id="KW-0698">rRNA processing</keyword>
<keyword evidence="3 6" id="KW-0489">Methyltransferase</keyword>
<dbReference type="GO" id="GO:0070475">
    <property type="term" value="P:rRNA base methylation"/>
    <property type="evidence" value="ECO:0007669"/>
    <property type="project" value="UniProtKB-UniRule"/>
</dbReference>
<dbReference type="InterPro" id="IPR023397">
    <property type="entry name" value="SAM-dep_MeTrfase_MraW_recog"/>
</dbReference>
<dbReference type="GO" id="GO:0071424">
    <property type="term" value="F:rRNA (cytosine-N4-)-methyltransferase activity"/>
    <property type="evidence" value="ECO:0007669"/>
    <property type="project" value="UniProtKB-UniRule"/>
</dbReference>
<dbReference type="KEGG" id="abat:CFX1CAM_1744"/>
<dbReference type="AlphaFoldDB" id="A0A1Y6K892"/>
<feature type="binding site" evidence="6">
    <location>
        <begin position="46"/>
        <end position="48"/>
    </location>
    <ligand>
        <name>S-adenosyl-L-methionine</name>
        <dbReference type="ChEBI" id="CHEBI:59789"/>
    </ligand>
</feature>
<comment type="catalytic activity">
    <reaction evidence="6">
        <text>cytidine(1402) in 16S rRNA + S-adenosyl-L-methionine = N(4)-methylcytidine(1402) in 16S rRNA + S-adenosyl-L-homocysteine + H(+)</text>
        <dbReference type="Rhea" id="RHEA:42928"/>
        <dbReference type="Rhea" id="RHEA-COMP:10286"/>
        <dbReference type="Rhea" id="RHEA-COMP:10287"/>
        <dbReference type="ChEBI" id="CHEBI:15378"/>
        <dbReference type="ChEBI" id="CHEBI:57856"/>
        <dbReference type="ChEBI" id="CHEBI:59789"/>
        <dbReference type="ChEBI" id="CHEBI:74506"/>
        <dbReference type="ChEBI" id="CHEBI:82748"/>
        <dbReference type="EC" id="2.1.1.199"/>
    </reaction>
</comment>
<dbReference type="GO" id="GO:0005737">
    <property type="term" value="C:cytoplasm"/>
    <property type="evidence" value="ECO:0007669"/>
    <property type="project" value="UniProtKB-SubCell"/>
</dbReference>
<feature type="binding site" evidence="6">
    <location>
        <position position="114"/>
    </location>
    <ligand>
        <name>S-adenosyl-L-methionine</name>
        <dbReference type="ChEBI" id="CHEBI:59789"/>
    </ligand>
</feature>
<comment type="function">
    <text evidence="6">Specifically methylates the N4 position of cytidine in position 1402 (C1402) of 16S rRNA.</text>
</comment>
<reference evidence="8" key="1">
    <citation type="submission" date="2017-05" db="EMBL/GenBank/DDBJ databases">
        <authorList>
            <person name="Kirkegaard R."/>
            <person name="Mcilroy J S."/>
        </authorList>
    </citation>
    <scope>NUCLEOTIDE SEQUENCE [LARGE SCALE GENOMIC DNA]</scope>
</reference>
<evidence type="ECO:0000256" key="2">
    <source>
        <dbReference type="ARBA" id="ARBA00022552"/>
    </source>
</evidence>
<name>A0A1Y6K892_9CHLR</name>
<dbReference type="PANTHER" id="PTHR11265:SF0">
    <property type="entry name" value="12S RRNA N4-METHYLCYTIDINE METHYLTRANSFERASE"/>
    <property type="match status" value="1"/>
</dbReference>
<dbReference type="SUPFAM" id="SSF53335">
    <property type="entry name" value="S-adenosyl-L-methionine-dependent methyltransferases"/>
    <property type="match status" value="1"/>
</dbReference>
<dbReference type="NCBIfam" id="TIGR00006">
    <property type="entry name" value="16S rRNA (cytosine(1402)-N(4))-methyltransferase RsmH"/>
    <property type="match status" value="1"/>
</dbReference>